<dbReference type="Proteomes" id="UP000177165">
    <property type="component" value="Unassembled WGS sequence"/>
</dbReference>
<name>A0A1G2ATP4_9BACT</name>
<dbReference type="Gene3D" id="6.20.120.50">
    <property type="match status" value="1"/>
</dbReference>
<dbReference type="AlphaFoldDB" id="A0A1G2ATP4"/>
<evidence type="ECO:0000313" key="2">
    <source>
        <dbReference type="Proteomes" id="UP000177165"/>
    </source>
</evidence>
<dbReference type="STRING" id="1798540.A3B74_05265"/>
<comment type="caution">
    <text evidence="1">The sequence shown here is derived from an EMBL/GenBank/DDBJ whole genome shotgun (WGS) entry which is preliminary data.</text>
</comment>
<proteinExistence type="predicted"/>
<reference evidence="1 2" key="1">
    <citation type="journal article" date="2016" name="Nat. Commun.">
        <title>Thousands of microbial genomes shed light on interconnected biogeochemical processes in an aquifer system.</title>
        <authorList>
            <person name="Anantharaman K."/>
            <person name="Brown C.T."/>
            <person name="Hug L.A."/>
            <person name="Sharon I."/>
            <person name="Castelle C.J."/>
            <person name="Probst A.J."/>
            <person name="Thomas B.C."/>
            <person name="Singh A."/>
            <person name="Wilkins M.J."/>
            <person name="Karaoz U."/>
            <person name="Brodie E.L."/>
            <person name="Williams K.H."/>
            <person name="Hubbard S.S."/>
            <person name="Banfield J.F."/>
        </authorList>
    </citation>
    <scope>NUCLEOTIDE SEQUENCE [LARGE SCALE GENOMIC DNA]</scope>
</reference>
<evidence type="ECO:0008006" key="3">
    <source>
        <dbReference type="Google" id="ProtNLM"/>
    </source>
</evidence>
<gene>
    <name evidence="1" type="ORF">A3B74_05265</name>
</gene>
<organism evidence="1 2">
    <name type="scientific">Candidatus Kerfeldbacteria bacterium RIFCSPHIGHO2_02_FULL_42_14</name>
    <dbReference type="NCBI Taxonomy" id="1798540"/>
    <lineage>
        <taxon>Bacteria</taxon>
        <taxon>Candidatus Kerfeldiibacteriota</taxon>
    </lineage>
</organism>
<evidence type="ECO:0000313" key="1">
    <source>
        <dbReference type="EMBL" id="OGY80035.1"/>
    </source>
</evidence>
<sequence>MSTTPNHLPYTLHVTVESETVQKVILITEDGDRIEWPKHAFPQAILKGAKLTIAIVSDEINQKEREKMAKQILNTLLKTQEEPPTSHQ</sequence>
<dbReference type="EMBL" id="MHKB01000002">
    <property type="protein sequence ID" value="OGY80035.1"/>
    <property type="molecule type" value="Genomic_DNA"/>
</dbReference>
<protein>
    <recommendedName>
        <fullName evidence="3">DUF3006 domain-containing protein</fullName>
    </recommendedName>
</protein>
<accession>A0A1G2ATP4</accession>